<evidence type="ECO:0000313" key="3">
    <source>
        <dbReference type="Proteomes" id="UP001597520"/>
    </source>
</evidence>
<feature type="transmembrane region" description="Helical" evidence="1">
    <location>
        <begin position="98"/>
        <end position="118"/>
    </location>
</feature>
<evidence type="ECO:0008006" key="4">
    <source>
        <dbReference type="Google" id="ProtNLM"/>
    </source>
</evidence>
<keyword evidence="1" id="KW-0812">Transmembrane</keyword>
<evidence type="ECO:0000313" key="2">
    <source>
        <dbReference type="EMBL" id="MFD2706601.1"/>
    </source>
</evidence>
<dbReference type="Proteomes" id="UP001597520">
    <property type="component" value="Unassembled WGS sequence"/>
</dbReference>
<name>A0ABW5T3M0_9BACI</name>
<proteinExistence type="predicted"/>
<comment type="caution">
    <text evidence="2">The sequence shown here is derived from an EMBL/GenBank/DDBJ whole genome shotgun (WGS) entry which is preliminary data.</text>
</comment>
<accession>A0ABW5T3M0</accession>
<keyword evidence="3" id="KW-1185">Reference proteome</keyword>
<keyword evidence="1" id="KW-0472">Membrane</keyword>
<evidence type="ECO:0000256" key="1">
    <source>
        <dbReference type="SAM" id="Phobius"/>
    </source>
</evidence>
<feature type="transmembrane region" description="Helical" evidence="1">
    <location>
        <begin position="6"/>
        <end position="23"/>
    </location>
</feature>
<sequence length="133" mass="15189">MLLPVALIAGIAVLSEFLSYILRRGGIVELPASDPDYVNKRHKYIDKSLYVMVHIVIVLTLTMFPSYRILIFLLPVLHYAYLAVMWHRTRIPGGRRTYLLSAVPCVLFLMGTGLYSFFSMMNRVSIPLVQIVE</sequence>
<organism evidence="2 3">
    <name type="scientific">Salibacterium lacus</name>
    <dbReference type="NCBI Taxonomy" id="1898109"/>
    <lineage>
        <taxon>Bacteria</taxon>
        <taxon>Bacillati</taxon>
        <taxon>Bacillota</taxon>
        <taxon>Bacilli</taxon>
        <taxon>Bacillales</taxon>
        <taxon>Bacillaceae</taxon>
    </lineage>
</organism>
<dbReference type="EMBL" id="JBHUML010000005">
    <property type="protein sequence ID" value="MFD2706601.1"/>
    <property type="molecule type" value="Genomic_DNA"/>
</dbReference>
<feature type="transmembrane region" description="Helical" evidence="1">
    <location>
        <begin position="69"/>
        <end position="86"/>
    </location>
</feature>
<reference evidence="3" key="1">
    <citation type="journal article" date="2019" name="Int. J. Syst. Evol. Microbiol.">
        <title>The Global Catalogue of Microorganisms (GCM) 10K type strain sequencing project: providing services to taxonomists for standard genome sequencing and annotation.</title>
        <authorList>
            <consortium name="The Broad Institute Genomics Platform"/>
            <consortium name="The Broad Institute Genome Sequencing Center for Infectious Disease"/>
            <person name="Wu L."/>
            <person name="Ma J."/>
        </authorList>
    </citation>
    <scope>NUCLEOTIDE SEQUENCE [LARGE SCALE GENOMIC DNA]</scope>
    <source>
        <strain evidence="3">KCTC 33792</strain>
    </source>
</reference>
<keyword evidence="1" id="KW-1133">Transmembrane helix</keyword>
<gene>
    <name evidence="2" type="ORF">ACFSUB_14130</name>
</gene>
<feature type="transmembrane region" description="Helical" evidence="1">
    <location>
        <begin position="44"/>
        <end position="63"/>
    </location>
</feature>
<protein>
    <recommendedName>
        <fullName evidence="4">MAPEG family protein</fullName>
    </recommendedName>
</protein>
<dbReference type="RefSeq" id="WP_380713907.1">
    <property type="nucleotide sequence ID" value="NZ_JBHUML010000005.1"/>
</dbReference>